<accession>A0A4R6SYU0</accession>
<dbReference type="AlphaFoldDB" id="A0A4R6SYU0"/>
<dbReference type="InterPro" id="IPR032710">
    <property type="entry name" value="NTF2-like_dom_sf"/>
</dbReference>
<evidence type="ECO:0008006" key="4">
    <source>
        <dbReference type="Google" id="ProtNLM"/>
    </source>
</evidence>
<feature type="chain" id="PRO_5020827417" description="SnoaL-like protein" evidence="1">
    <location>
        <begin position="19"/>
        <end position="161"/>
    </location>
</feature>
<dbReference type="EMBL" id="SNYC01000003">
    <property type="protein sequence ID" value="TDQ11774.1"/>
    <property type="molecule type" value="Genomic_DNA"/>
</dbReference>
<dbReference type="RefSeq" id="WP_133574817.1">
    <property type="nucleotide sequence ID" value="NZ_SNYC01000003.1"/>
</dbReference>
<name>A0A4R6SYU0_9SPHI</name>
<organism evidence="2 3">
    <name type="scientific">Pedobacter metabolipauper</name>
    <dbReference type="NCBI Taxonomy" id="425513"/>
    <lineage>
        <taxon>Bacteria</taxon>
        <taxon>Pseudomonadati</taxon>
        <taxon>Bacteroidota</taxon>
        <taxon>Sphingobacteriia</taxon>
        <taxon>Sphingobacteriales</taxon>
        <taxon>Sphingobacteriaceae</taxon>
        <taxon>Pedobacter</taxon>
    </lineage>
</organism>
<protein>
    <recommendedName>
        <fullName evidence="4">SnoaL-like protein</fullName>
    </recommendedName>
</protein>
<evidence type="ECO:0000313" key="2">
    <source>
        <dbReference type="EMBL" id="TDQ11774.1"/>
    </source>
</evidence>
<feature type="signal peptide" evidence="1">
    <location>
        <begin position="1"/>
        <end position="18"/>
    </location>
</feature>
<proteinExistence type="predicted"/>
<dbReference type="SUPFAM" id="SSF54427">
    <property type="entry name" value="NTF2-like"/>
    <property type="match status" value="1"/>
</dbReference>
<keyword evidence="3" id="KW-1185">Reference proteome</keyword>
<reference evidence="2 3" key="1">
    <citation type="submission" date="2019-03" db="EMBL/GenBank/DDBJ databases">
        <title>Genomic Encyclopedia of Archaeal and Bacterial Type Strains, Phase II (KMG-II): from individual species to whole genera.</title>
        <authorList>
            <person name="Goeker M."/>
        </authorList>
    </citation>
    <scope>NUCLEOTIDE SEQUENCE [LARGE SCALE GENOMIC DNA]</scope>
    <source>
        <strain evidence="2 3">DSM 19035</strain>
    </source>
</reference>
<evidence type="ECO:0000313" key="3">
    <source>
        <dbReference type="Proteomes" id="UP000295620"/>
    </source>
</evidence>
<comment type="caution">
    <text evidence="2">The sequence shown here is derived from an EMBL/GenBank/DDBJ whole genome shotgun (WGS) entry which is preliminary data.</text>
</comment>
<dbReference type="OrthoDB" id="793359at2"/>
<evidence type="ECO:0000256" key="1">
    <source>
        <dbReference type="SAM" id="SignalP"/>
    </source>
</evidence>
<dbReference type="Gene3D" id="3.10.450.50">
    <property type="match status" value="1"/>
</dbReference>
<dbReference type="Proteomes" id="UP000295620">
    <property type="component" value="Unassembled WGS sequence"/>
</dbReference>
<gene>
    <name evidence="2" type="ORF">ATK78_0902</name>
</gene>
<keyword evidence="1" id="KW-0732">Signal</keyword>
<sequence length="161" mass="18218">MKKLIFISLMVCSFAASAQTAIEKNGTIYKKHPYITIVESLERMMAKMDTIGMVKYYADTAYAFGTGAPETKGIASIKAGWRYIANEWEIVSITPNGYPDALEYTNDPFTVQSWWVVKVVNKKTKKQATFFEVIFHSFNKDGKISSEMSFHDSTPLLEAMK</sequence>